<name>A0A2H0RFS3_9BACT</name>
<dbReference type="InterPro" id="IPR038695">
    <property type="entry name" value="Saro_0823-like_sf"/>
</dbReference>
<dbReference type="AlphaFoldDB" id="A0A2H0RFS3"/>
<proteinExistence type="predicted"/>
<evidence type="ECO:0000256" key="1">
    <source>
        <dbReference type="SAM" id="MobiDB-lite"/>
    </source>
</evidence>
<feature type="region of interest" description="Disordered" evidence="1">
    <location>
        <begin position="38"/>
        <end position="60"/>
    </location>
</feature>
<dbReference type="Pfam" id="PF02643">
    <property type="entry name" value="DUF192"/>
    <property type="match status" value="1"/>
</dbReference>
<evidence type="ECO:0000313" key="2">
    <source>
        <dbReference type="EMBL" id="PIR45411.1"/>
    </source>
</evidence>
<dbReference type="Proteomes" id="UP000230906">
    <property type="component" value="Unassembled WGS sequence"/>
</dbReference>
<gene>
    <name evidence="2" type="ORF">COV09_01455</name>
</gene>
<sequence>MRESLKQMLIAVLLLAGVGVAVVLYRTIQDTQKVLTPELEVGPQESESRGPTSGNLDENRLLTDPDGRIVALAGTTTLEIELARTEGERAQGLSSRESLAEDEAMLFIFPILDIYGFWMKEMNFDLDIIWLDEAGVVADITPNVSRDSYPQVFYPRTKIKYVLEVPAGWSNRHNIVPGDELSEIN</sequence>
<organism evidence="2 3">
    <name type="scientific">Candidatus Vogelbacteria bacterium CG10_big_fil_rev_8_21_14_0_10_50_13</name>
    <dbReference type="NCBI Taxonomy" id="1975044"/>
    <lineage>
        <taxon>Bacteria</taxon>
        <taxon>Candidatus Vogeliibacteriota</taxon>
    </lineage>
</organism>
<dbReference type="Gene3D" id="2.60.120.1140">
    <property type="entry name" value="Protein of unknown function DUF192"/>
    <property type="match status" value="1"/>
</dbReference>
<dbReference type="PANTHER" id="PTHR37953">
    <property type="entry name" value="UPF0127 PROTEIN MJ1496"/>
    <property type="match status" value="1"/>
</dbReference>
<dbReference type="PANTHER" id="PTHR37953:SF1">
    <property type="entry name" value="UPF0127 PROTEIN MJ1496"/>
    <property type="match status" value="1"/>
</dbReference>
<dbReference type="EMBL" id="PCYJ01000022">
    <property type="protein sequence ID" value="PIR45411.1"/>
    <property type="molecule type" value="Genomic_DNA"/>
</dbReference>
<evidence type="ECO:0000313" key="3">
    <source>
        <dbReference type="Proteomes" id="UP000230906"/>
    </source>
</evidence>
<evidence type="ECO:0008006" key="4">
    <source>
        <dbReference type="Google" id="ProtNLM"/>
    </source>
</evidence>
<accession>A0A2H0RFS3</accession>
<protein>
    <recommendedName>
        <fullName evidence="4">DUF192 domain-containing protein</fullName>
    </recommendedName>
</protein>
<reference evidence="2 3" key="1">
    <citation type="submission" date="2017-09" db="EMBL/GenBank/DDBJ databases">
        <title>Depth-based differentiation of microbial function through sediment-hosted aquifers and enrichment of novel symbionts in the deep terrestrial subsurface.</title>
        <authorList>
            <person name="Probst A.J."/>
            <person name="Ladd B."/>
            <person name="Jarett J.K."/>
            <person name="Geller-Mcgrath D.E."/>
            <person name="Sieber C.M."/>
            <person name="Emerson J.B."/>
            <person name="Anantharaman K."/>
            <person name="Thomas B.C."/>
            <person name="Malmstrom R."/>
            <person name="Stieglmeier M."/>
            <person name="Klingl A."/>
            <person name="Woyke T."/>
            <person name="Ryan C.M."/>
            <person name="Banfield J.F."/>
        </authorList>
    </citation>
    <scope>NUCLEOTIDE SEQUENCE [LARGE SCALE GENOMIC DNA]</scope>
    <source>
        <strain evidence="2">CG10_big_fil_rev_8_21_14_0_10_50_13</strain>
    </source>
</reference>
<dbReference type="InterPro" id="IPR003795">
    <property type="entry name" value="DUF192"/>
</dbReference>
<comment type="caution">
    <text evidence="2">The sequence shown here is derived from an EMBL/GenBank/DDBJ whole genome shotgun (WGS) entry which is preliminary data.</text>
</comment>